<protein>
    <submittedName>
        <fullName evidence="1">Uncharacterized protein</fullName>
    </submittedName>
</protein>
<sequence>MARVAAGRREEVESWFAVIDRATAMAHLSPAKCVGLSSPRTRTALSETDLKQGPWEITPLRKTNTMAPKKKAPVVSELYTSMGGQDALAVQSIEGNNAKIQEYRDVMARNALASLAQDIGIPEFPRPGPTRRPILPPGCSGLFHTYHHRDLILSSSGGFDGQ</sequence>
<evidence type="ECO:0000313" key="1">
    <source>
        <dbReference type="EMBL" id="GLB44669.1"/>
    </source>
</evidence>
<reference evidence="1" key="1">
    <citation type="submission" date="2022-07" db="EMBL/GenBank/DDBJ databases">
        <title>The genome of Lyophyllum shimeji provides insight into the initial evolution of ectomycorrhizal fungal genome.</title>
        <authorList>
            <person name="Kobayashi Y."/>
            <person name="Shibata T."/>
            <person name="Hirakawa H."/>
            <person name="Shigenobu S."/>
            <person name="Nishiyama T."/>
            <person name="Yamada A."/>
            <person name="Hasebe M."/>
            <person name="Kawaguchi M."/>
        </authorList>
    </citation>
    <scope>NUCLEOTIDE SEQUENCE</scope>
    <source>
        <strain evidence="1">AT787</strain>
    </source>
</reference>
<dbReference type="EMBL" id="BRPK01000018">
    <property type="protein sequence ID" value="GLB44669.1"/>
    <property type="molecule type" value="Genomic_DNA"/>
</dbReference>
<organism evidence="1 2">
    <name type="scientific">Lyophyllum shimeji</name>
    <name type="common">Hon-shimeji</name>
    <name type="synonym">Tricholoma shimeji</name>
    <dbReference type="NCBI Taxonomy" id="47721"/>
    <lineage>
        <taxon>Eukaryota</taxon>
        <taxon>Fungi</taxon>
        <taxon>Dikarya</taxon>
        <taxon>Basidiomycota</taxon>
        <taxon>Agaricomycotina</taxon>
        <taxon>Agaricomycetes</taxon>
        <taxon>Agaricomycetidae</taxon>
        <taxon>Agaricales</taxon>
        <taxon>Tricholomatineae</taxon>
        <taxon>Lyophyllaceae</taxon>
        <taxon>Lyophyllum</taxon>
    </lineage>
</organism>
<dbReference type="Proteomes" id="UP001063166">
    <property type="component" value="Unassembled WGS sequence"/>
</dbReference>
<accession>A0A9P3Q057</accession>
<comment type="caution">
    <text evidence="1">The sequence shown here is derived from an EMBL/GenBank/DDBJ whole genome shotgun (WGS) entry which is preliminary data.</text>
</comment>
<keyword evidence="2" id="KW-1185">Reference proteome</keyword>
<gene>
    <name evidence="1" type="ORF">LshimejAT787_1800060</name>
</gene>
<name>A0A9P3Q057_LYOSH</name>
<proteinExistence type="predicted"/>
<evidence type="ECO:0000313" key="2">
    <source>
        <dbReference type="Proteomes" id="UP001063166"/>
    </source>
</evidence>
<dbReference type="AlphaFoldDB" id="A0A9P3Q057"/>